<dbReference type="PANTHER" id="PTHR15615">
    <property type="match status" value="1"/>
</dbReference>
<dbReference type="PANTHER" id="PTHR15615:SF118">
    <property type="entry name" value="CYCLIN, HYPOTHETICAL (EUROFUNG)"/>
    <property type="match status" value="1"/>
</dbReference>
<dbReference type="Gene3D" id="1.10.472.10">
    <property type="entry name" value="Cyclin-like"/>
    <property type="match status" value="1"/>
</dbReference>
<feature type="region of interest" description="Disordered" evidence="1">
    <location>
        <begin position="1"/>
        <end position="20"/>
    </location>
</feature>
<feature type="region of interest" description="Disordered" evidence="1">
    <location>
        <begin position="25"/>
        <end position="98"/>
    </location>
</feature>
<dbReference type="CDD" id="cd20557">
    <property type="entry name" value="CYCLIN_ScPCL1-like"/>
    <property type="match status" value="1"/>
</dbReference>
<dbReference type="EMBL" id="KN847498">
    <property type="protein sequence ID" value="KIW12017.1"/>
    <property type="molecule type" value="Genomic_DNA"/>
</dbReference>
<proteinExistence type="predicted"/>
<dbReference type="RefSeq" id="XP_016232233.1">
    <property type="nucleotide sequence ID" value="XM_016383610.1"/>
</dbReference>
<gene>
    <name evidence="2" type="ORF">PV08_09291</name>
</gene>
<evidence type="ECO:0000256" key="1">
    <source>
        <dbReference type="SAM" id="MobiDB-lite"/>
    </source>
</evidence>
<dbReference type="VEuPathDB" id="FungiDB:PV08_09291"/>
<dbReference type="GO" id="GO:0019901">
    <property type="term" value="F:protein kinase binding"/>
    <property type="evidence" value="ECO:0007669"/>
    <property type="project" value="InterPro"/>
</dbReference>
<dbReference type="InterPro" id="IPR013922">
    <property type="entry name" value="Cyclin_PHO80-like"/>
</dbReference>
<keyword evidence="3" id="KW-1185">Reference proteome</keyword>
<dbReference type="GO" id="GO:0016538">
    <property type="term" value="F:cyclin-dependent protein serine/threonine kinase regulator activity"/>
    <property type="evidence" value="ECO:0007669"/>
    <property type="project" value="TreeGrafter"/>
</dbReference>
<feature type="compositionally biased region" description="Polar residues" evidence="1">
    <location>
        <begin position="82"/>
        <end position="98"/>
    </location>
</feature>
<name>A0A0D1ZGD3_9EURO</name>
<organism evidence="2 3">
    <name type="scientific">Exophiala spinifera</name>
    <dbReference type="NCBI Taxonomy" id="91928"/>
    <lineage>
        <taxon>Eukaryota</taxon>
        <taxon>Fungi</taxon>
        <taxon>Dikarya</taxon>
        <taxon>Ascomycota</taxon>
        <taxon>Pezizomycotina</taxon>
        <taxon>Eurotiomycetes</taxon>
        <taxon>Chaetothyriomycetidae</taxon>
        <taxon>Chaetothyriales</taxon>
        <taxon>Herpotrichiellaceae</taxon>
        <taxon>Exophiala</taxon>
    </lineage>
</organism>
<evidence type="ECO:0008006" key="4">
    <source>
        <dbReference type="Google" id="ProtNLM"/>
    </source>
</evidence>
<reference evidence="2 3" key="1">
    <citation type="submission" date="2015-01" db="EMBL/GenBank/DDBJ databases">
        <title>The Genome Sequence of Exophiala spinifera CBS89968.</title>
        <authorList>
            <consortium name="The Broad Institute Genomics Platform"/>
            <person name="Cuomo C."/>
            <person name="de Hoog S."/>
            <person name="Gorbushina A."/>
            <person name="Stielow B."/>
            <person name="Teixiera M."/>
            <person name="Abouelleil A."/>
            <person name="Chapman S.B."/>
            <person name="Priest M."/>
            <person name="Young S.K."/>
            <person name="Wortman J."/>
            <person name="Nusbaum C."/>
            <person name="Birren B."/>
        </authorList>
    </citation>
    <scope>NUCLEOTIDE SEQUENCE [LARGE SCALE GENOMIC DNA]</scope>
    <source>
        <strain evidence="2 3">CBS 89968</strain>
    </source>
</reference>
<evidence type="ECO:0000313" key="2">
    <source>
        <dbReference type="EMBL" id="KIW12017.1"/>
    </source>
</evidence>
<dbReference type="Proteomes" id="UP000053328">
    <property type="component" value="Unassembled WGS sequence"/>
</dbReference>
<dbReference type="AlphaFoldDB" id="A0A0D1ZGD3"/>
<dbReference type="Pfam" id="PF08613">
    <property type="entry name" value="Cyclin"/>
    <property type="match status" value="1"/>
</dbReference>
<evidence type="ECO:0000313" key="3">
    <source>
        <dbReference type="Proteomes" id="UP000053328"/>
    </source>
</evidence>
<dbReference type="STRING" id="91928.A0A0D1ZGD3"/>
<feature type="compositionally biased region" description="Low complexity" evidence="1">
    <location>
        <begin position="325"/>
        <end position="356"/>
    </location>
</feature>
<dbReference type="GO" id="GO:0005634">
    <property type="term" value="C:nucleus"/>
    <property type="evidence" value="ECO:0007669"/>
    <property type="project" value="TreeGrafter"/>
</dbReference>
<dbReference type="OrthoDB" id="442243at2759"/>
<dbReference type="HOGENOM" id="CLU_013431_2_0_1"/>
<accession>A0A0D1ZGD3</accession>
<dbReference type="GO" id="GO:0000307">
    <property type="term" value="C:cyclin-dependent protein kinase holoenzyme complex"/>
    <property type="evidence" value="ECO:0007669"/>
    <property type="project" value="TreeGrafter"/>
</dbReference>
<sequence length="625" mass="68198">MSLMSALQRGGGSLDWPTETKPSYEYTGAHGFKRRNTNDPYFSTGLPTPPGSKAMPGVTLGNGYAAVSSHTSQPVGDYPQNGVGSLQSSRGPTTRSQANSYRLVHGSNSTSISFSHQAADHTQPSDIAPHLQIPESVNKSKGSLAEFTAEITCLFWFETASTIQFAEDLPKDKPVDRGLLPDAVPTIGFRKWVTTIISTTQVGKNVVLLALMFIYRLKKFNPAVSGKRGSEYRLLTIALMLGNKFLDDNTYTNKTWAEVSGISVTEIHIMEVEFLSNMRYDLYASAAEWTEWKAKLGRFGAFYDKASQLPSADESKMTAPATPTSQSLSYKLPSPSSPRHAVSPFTLSPSTSSYPTLPHPLPSTVQLPSSPLRPQYGGGIPREERKRSLDLSTDLPPAKRPQYPTPMQIGSITNSGPHLPYPQAALRIPPVNNNAPEPQQSSVSLDIPRLDLSRVQSTASHTSTQLAPLSMPSSRAMASVYPSTTTGYSQPVTPISAIPQNVFQNPIPNLGEGPRLMSNHPSAHTSPSNGFHNVTPTLPGLSPSYFLTHRTSPYRPVRHVNTLLFPPPSATLQAPLKSIPYDQIHYQPLGKLPSERRTGPLPFMQADAWQRSNVSTPLTHPQYQF</sequence>
<dbReference type="GeneID" id="27336374"/>
<feature type="region of interest" description="Disordered" evidence="1">
    <location>
        <begin position="312"/>
        <end position="404"/>
    </location>
</feature>
<protein>
    <recommendedName>
        <fullName evidence="4">Cyclin N-terminal domain-containing protein</fullName>
    </recommendedName>
</protein>